<comment type="caution">
    <text evidence="1">The sequence shown here is derived from an EMBL/GenBank/DDBJ whole genome shotgun (WGS) entry which is preliminary data.</text>
</comment>
<keyword evidence="2" id="KW-1185">Reference proteome</keyword>
<accession>A0A4Y9YVN6</accession>
<evidence type="ECO:0000313" key="2">
    <source>
        <dbReference type="Proteomes" id="UP000298327"/>
    </source>
</evidence>
<protein>
    <submittedName>
        <fullName evidence="1">Uncharacterized protein</fullName>
    </submittedName>
</protein>
<dbReference type="AlphaFoldDB" id="A0A4Y9YVN6"/>
<proteinExistence type="predicted"/>
<reference evidence="1 2" key="1">
    <citation type="submission" date="2019-02" db="EMBL/GenBank/DDBJ databases">
        <title>Genome sequencing of the rare red list fungi Dentipellis fragilis.</title>
        <authorList>
            <person name="Buettner E."/>
            <person name="Kellner H."/>
        </authorList>
    </citation>
    <scope>NUCLEOTIDE SEQUENCE [LARGE SCALE GENOMIC DNA]</scope>
    <source>
        <strain evidence="1 2">DSM 105465</strain>
    </source>
</reference>
<dbReference type="EMBL" id="SEOQ01000344">
    <property type="protein sequence ID" value="TFY65209.1"/>
    <property type="molecule type" value="Genomic_DNA"/>
</dbReference>
<name>A0A4Y9YVN6_9AGAM</name>
<dbReference type="Proteomes" id="UP000298327">
    <property type="component" value="Unassembled WGS sequence"/>
</dbReference>
<evidence type="ECO:0000313" key="1">
    <source>
        <dbReference type="EMBL" id="TFY65209.1"/>
    </source>
</evidence>
<dbReference type="OrthoDB" id="10406864at2759"/>
<gene>
    <name evidence="1" type="ORF">EVG20_g5668</name>
</gene>
<sequence>MTPQKIEESPSRGAPSSADPLADVLAKATLLWSIALMHFVESDFLSSHRGIFSSLSTLPSLTALMLINPGPGAFDAVASLLQLQSIFWIYPSSKGDNIGPIFFTDFARALEPSSSSLKEIIVYDESSESSPAVADFHPRVFPNVRSLSLRGVTTSAHQIAPQFPDLVAIGGGMDLNCSHSGQWLRLNSIDTDWSTVVDFAHQHPLWHVYARWLGYRPRNNFLHFVDGIRHCPVKCLTLETCASAECAPVWRLQLIADGLPDLRCLDITFDMPPHAAESTEKVCHSQTV</sequence>
<organism evidence="1 2">
    <name type="scientific">Dentipellis fragilis</name>
    <dbReference type="NCBI Taxonomy" id="205917"/>
    <lineage>
        <taxon>Eukaryota</taxon>
        <taxon>Fungi</taxon>
        <taxon>Dikarya</taxon>
        <taxon>Basidiomycota</taxon>
        <taxon>Agaricomycotina</taxon>
        <taxon>Agaricomycetes</taxon>
        <taxon>Russulales</taxon>
        <taxon>Hericiaceae</taxon>
        <taxon>Dentipellis</taxon>
    </lineage>
</organism>